<evidence type="ECO:0000256" key="6">
    <source>
        <dbReference type="ARBA" id="ARBA00023015"/>
    </source>
</evidence>
<evidence type="ECO:0000256" key="9">
    <source>
        <dbReference type="PROSITE-ProRule" id="PRU00042"/>
    </source>
</evidence>
<dbReference type="PANTHER" id="PTHR45993">
    <property type="entry name" value="B-CELL LYMPHOMA/LEUKEMIA 11"/>
    <property type="match status" value="1"/>
</dbReference>
<evidence type="ECO:0000256" key="2">
    <source>
        <dbReference type="ARBA" id="ARBA00022723"/>
    </source>
</evidence>
<keyword evidence="2" id="KW-0479">Metal-binding</keyword>
<dbReference type="Pfam" id="PF00096">
    <property type="entry name" value="zf-C2H2"/>
    <property type="match status" value="1"/>
</dbReference>
<dbReference type="GO" id="GO:0003700">
    <property type="term" value="F:DNA-binding transcription factor activity"/>
    <property type="evidence" value="ECO:0007669"/>
    <property type="project" value="TreeGrafter"/>
</dbReference>
<dbReference type="SUPFAM" id="SSF57667">
    <property type="entry name" value="beta-beta-alpha zinc fingers"/>
    <property type="match status" value="1"/>
</dbReference>
<dbReference type="Gene3D" id="3.30.160.60">
    <property type="entry name" value="Classic Zinc Finger"/>
    <property type="match status" value="2"/>
</dbReference>
<comment type="subcellular location">
    <subcellularLocation>
        <location evidence="1">Nucleus</location>
    </subcellularLocation>
</comment>
<dbReference type="PROSITE" id="PS50157">
    <property type="entry name" value="ZINC_FINGER_C2H2_2"/>
    <property type="match status" value="2"/>
</dbReference>
<feature type="compositionally biased region" description="Basic and acidic residues" evidence="10">
    <location>
        <begin position="83"/>
        <end position="92"/>
    </location>
</feature>
<dbReference type="InterPro" id="IPR013087">
    <property type="entry name" value="Znf_C2H2_type"/>
</dbReference>
<dbReference type="GO" id="GO:0006357">
    <property type="term" value="P:regulation of transcription by RNA polymerase II"/>
    <property type="evidence" value="ECO:0007669"/>
    <property type="project" value="TreeGrafter"/>
</dbReference>
<evidence type="ECO:0000256" key="3">
    <source>
        <dbReference type="ARBA" id="ARBA00022737"/>
    </source>
</evidence>
<reference evidence="12" key="1">
    <citation type="submission" date="2021-01" db="EMBL/GenBank/DDBJ databases">
        <title>A chromosome-scale assembly of European eel, Anguilla anguilla.</title>
        <authorList>
            <person name="Henkel C."/>
            <person name="Jong-Raadsen S.A."/>
            <person name="Dufour S."/>
            <person name="Weltzien F.-A."/>
            <person name="Palstra A.P."/>
            <person name="Pelster B."/>
            <person name="Spaink H.P."/>
            <person name="Van Den Thillart G.E."/>
            <person name="Jansen H."/>
            <person name="Zahm M."/>
            <person name="Klopp C."/>
            <person name="Cedric C."/>
            <person name="Louis A."/>
            <person name="Berthelot C."/>
            <person name="Parey E."/>
            <person name="Roest Crollius H."/>
            <person name="Montfort J."/>
            <person name="Robinson-Rechavi M."/>
            <person name="Bucao C."/>
            <person name="Bouchez O."/>
            <person name="Gislard M."/>
            <person name="Lluch J."/>
            <person name="Milhes M."/>
            <person name="Lampietro C."/>
            <person name="Lopez Roques C."/>
            <person name="Donnadieu C."/>
            <person name="Braasch I."/>
            <person name="Desvignes T."/>
            <person name="Postlethwait J."/>
            <person name="Bobe J."/>
            <person name="Guiguen Y."/>
            <person name="Dirks R."/>
        </authorList>
    </citation>
    <scope>NUCLEOTIDE SEQUENCE</scope>
    <source>
        <strain evidence="12">Tag_6206</strain>
        <tissue evidence="12">Liver</tissue>
    </source>
</reference>
<keyword evidence="8" id="KW-0539">Nucleus</keyword>
<feature type="domain" description="C2H2-type" evidence="11">
    <location>
        <begin position="203"/>
        <end position="230"/>
    </location>
</feature>
<dbReference type="EMBL" id="JAFIRN010000006">
    <property type="protein sequence ID" value="KAG5846379.1"/>
    <property type="molecule type" value="Genomic_DNA"/>
</dbReference>
<dbReference type="FunFam" id="3.30.160.60:FF:000688">
    <property type="entry name" value="zinc finger protein 197 isoform X1"/>
    <property type="match status" value="1"/>
</dbReference>
<gene>
    <name evidence="12" type="ORF">ANANG_G00114300</name>
</gene>
<sequence>MSAEPEEADWLIGGDRFVIPVTIIFASDDDDDDGEEADGNEDKNFPSIKKEGRGRHTNTKETRGKSSEDTQDPGDGGTGVARATREDVKDPRLSGGGDKSRGKTPSQPPPGCGRRLYPSNRSGRADEGGGHTKLHPFAKTSHVKPDSRSVKSDPGMTNRRGCGARAAPPEGGRSSPARSAGLPEASGGRQTPRPGPKAELRALECADCGYSTPNAYNLKVHRRLHSDERPYRCGSCDSTFRTQSHLYRHERCHRQQVG</sequence>
<protein>
    <recommendedName>
        <fullName evidence="11">C2H2-type domain-containing protein</fullName>
    </recommendedName>
</protein>
<feature type="region of interest" description="Disordered" evidence="10">
    <location>
        <begin position="27"/>
        <end position="198"/>
    </location>
</feature>
<dbReference type="GO" id="GO:0000978">
    <property type="term" value="F:RNA polymerase II cis-regulatory region sequence-specific DNA binding"/>
    <property type="evidence" value="ECO:0007669"/>
    <property type="project" value="TreeGrafter"/>
</dbReference>
<feature type="domain" description="C2H2-type" evidence="11">
    <location>
        <begin position="231"/>
        <end position="258"/>
    </location>
</feature>
<accession>A0A9D3MCD9</accession>
<evidence type="ECO:0000256" key="7">
    <source>
        <dbReference type="ARBA" id="ARBA00023163"/>
    </source>
</evidence>
<dbReference type="PANTHER" id="PTHR45993:SF6">
    <property type="entry name" value="C2H2-TYPE DOMAIN-CONTAINING PROTEIN"/>
    <property type="match status" value="1"/>
</dbReference>
<dbReference type="AlphaFoldDB" id="A0A9D3MCD9"/>
<feature type="compositionally biased region" description="Basic and acidic residues" evidence="10">
    <location>
        <begin position="58"/>
        <end position="68"/>
    </location>
</feature>
<keyword evidence="5" id="KW-0862">Zinc</keyword>
<dbReference type="InterPro" id="IPR051497">
    <property type="entry name" value="Dev/Hematopoietic_TF"/>
</dbReference>
<dbReference type="GO" id="GO:0008270">
    <property type="term" value="F:zinc ion binding"/>
    <property type="evidence" value="ECO:0007669"/>
    <property type="project" value="UniProtKB-KW"/>
</dbReference>
<name>A0A9D3MCD9_ANGAN</name>
<keyword evidence="3" id="KW-0677">Repeat</keyword>
<evidence type="ECO:0000313" key="13">
    <source>
        <dbReference type="Proteomes" id="UP001044222"/>
    </source>
</evidence>
<evidence type="ECO:0000256" key="8">
    <source>
        <dbReference type="ARBA" id="ARBA00023242"/>
    </source>
</evidence>
<organism evidence="12 13">
    <name type="scientific">Anguilla anguilla</name>
    <name type="common">European freshwater eel</name>
    <name type="synonym">Muraena anguilla</name>
    <dbReference type="NCBI Taxonomy" id="7936"/>
    <lineage>
        <taxon>Eukaryota</taxon>
        <taxon>Metazoa</taxon>
        <taxon>Chordata</taxon>
        <taxon>Craniata</taxon>
        <taxon>Vertebrata</taxon>
        <taxon>Euteleostomi</taxon>
        <taxon>Actinopterygii</taxon>
        <taxon>Neopterygii</taxon>
        <taxon>Teleostei</taxon>
        <taxon>Anguilliformes</taxon>
        <taxon>Anguillidae</taxon>
        <taxon>Anguilla</taxon>
    </lineage>
</organism>
<evidence type="ECO:0000256" key="5">
    <source>
        <dbReference type="ARBA" id="ARBA00022833"/>
    </source>
</evidence>
<keyword evidence="4 9" id="KW-0863">Zinc-finger</keyword>
<evidence type="ECO:0000313" key="12">
    <source>
        <dbReference type="EMBL" id="KAG5846379.1"/>
    </source>
</evidence>
<evidence type="ECO:0000256" key="1">
    <source>
        <dbReference type="ARBA" id="ARBA00004123"/>
    </source>
</evidence>
<feature type="compositionally biased region" description="Basic and acidic residues" evidence="10">
    <location>
        <begin position="40"/>
        <end position="51"/>
    </location>
</feature>
<evidence type="ECO:0000256" key="10">
    <source>
        <dbReference type="SAM" id="MobiDB-lite"/>
    </source>
</evidence>
<dbReference type="InterPro" id="IPR036236">
    <property type="entry name" value="Znf_C2H2_sf"/>
</dbReference>
<proteinExistence type="predicted"/>
<dbReference type="Proteomes" id="UP001044222">
    <property type="component" value="Unassembled WGS sequence"/>
</dbReference>
<evidence type="ECO:0000259" key="11">
    <source>
        <dbReference type="PROSITE" id="PS50157"/>
    </source>
</evidence>
<keyword evidence="6" id="KW-0805">Transcription regulation</keyword>
<keyword evidence="13" id="KW-1185">Reference proteome</keyword>
<keyword evidence="7" id="KW-0804">Transcription</keyword>
<feature type="compositionally biased region" description="Acidic residues" evidence="10">
    <location>
        <begin position="27"/>
        <end position="39"/>
    </location>
</feature>
<dbReference type="GO" id="GO:0005634">
    <property type="term" value="C:nucleus"/>
    <property type="evidence" value="ECO:0007669"/>
    <property type="project" value="UniProtKB-SubCell"/>
</dbReference>
<dbReference type="SMART" id="SM00355">
    <property type="entry name" value="ZnF_C2H2"/>
    <property type="match status" value="2"/>
</dbReference>
<comment type="caution">
    <text evidence="12">The sequence shown here is derived from an EMBL/GenBank/DDBJ whole genome shotgun (WGS) entry which is preliminary data.</text>
</comment>
<dbReference type="PROSITE" id="PS00028">
    <property type="entry name" value="ZINC_FINGER_C2H2_1"/>
    <property type="match status" value="1"/>
</dbReference>
<evidence type="ECO:0000256" key="4">
    <source>
        <dbReference type="ARBA" id="ARBA00022771"/>
    </source>
</evidence>